<accession>A0A1I7WAJ1</accession>
<dbReference type="WBParaSite" id="Hba_01697">
    <property type="protein sequence ID" value="Hba_01697"/>
    <property type="gene ID" value="Hba_01697"/>
</dbReference>
<organism evidence="1 2">
    <name type="scientific">Heterorhabditis bacteriophora</name>
    <name type="common">Entomopathogenic nematode worm</name>
    <dbReference type="NCBI Taxonomy" id="37862"/>
    <lineage>
        <taxon>Eukaryota</taxon>
        <taxon>Metazoa</taxon>
        <taxon>Ecdysozoa</taxon>
        <taxon>Nematoda</taxon>
        <taxon>Chromadorea</taxon>
        <taxon>Rhabditida</taxon>
        <taxon>Rhabditina</taxon>
        <taxon>Rhabditomorpha</taxon>
        <taxon>Strongyloidea</taxon>
        <taxon>Heterorhabditidae</taxon>
        <taxon>Heterorhabditis</taxon>
    </lineage>
</organism>
<sequence length="88" mass="10948">MDYWIFFLIKDFHDLIKFFNLIKVSIYNHLSSNKKLLQCLKYLLRMKTRNKWKSGITIFHMPYKKLLHMHHSSDTWVRLQPRYSLLFK</sequence>
<protein>
    <submittedName>
        <fullName evidence="2">Uncharacterized protein</fullName>
    </submittedName>
</protein>
<reference evidence="2" key="1">
    <citation type="submission" date="2016-11" db="UniProtKB">
        <authorList>
            <consortium name="WormBaseParasite"/>
        </authorList>
    </citation>
    <scope>IDENTIFICATION</scope>
</reference>
<dbReference type="Proteomes" id="UP000095283">
    <property type="component" value="Unplaced"/>
</dbReference>
<evidence type="ECO:0000313" key="1">
    <source>
        <dbReference type="Proteomes" id="UP000095283"/>
    </source>
</evidence>
<dbReference type="AlphaFoldDB" id="A0A1I7WAJ1"/>
<keyword evidence="1" id="KW-1185">Reference proteome</keyword>
<proteinExistence type="predicted"/>
<name>A0A1I7WAJ1_HETBA</name>
<evidence type="ECO:0000313" key="2">
    <source>
        <dbReference type="WBParaSite" id="Hba_01697"/>
    </source>
</evidence>